<organism evidence="24 25">
    <name type="scientific">Propionibacterium ruminifibrarum</name>
    <dbReference type="NCBI Taxonomy" id="1962131"/>
    <lineage>
        <taxon>Bacteria</taxon>
        <taxon>Bacillati</taxon>
        <taxon>Actinomycetota</taxon>
        <taxon>Actinomycetes</taxon>
        <taxon>Propionibacteriales</taxon>
        <taxon>Propionibacteriaceae</taxon>
        <taxon>Propionibacterium</taxon>
    </lineage>
</organism>
<dbReference type="AlphaFoldDB" id="A0A375I4I8"/>
<evidence type="ECO:0000256" key="5">
    <source>
        <dbReference type="ARBA" id="ARBA00022475"/>
    </source>
</evidence>
<reference evidence="25" key="1">
    <citation type="submission" date="2018-02" db="EMBL/GenBank/DDBJ databases">
        <authorList>
            <person name="Hornung B."/>
        </authorList>
    </citation>
    <scope>NUCLEOTIDE SEQUENCE [LARGE SCALE GENOMIC DNA]</scope>
</reference>
<dbReference type="GO" id="GO:0042128">
    <property type="term" value="P:nitrate assimilation"/>
    <property type="evidence" value="ECO:0007669"/>
    <property type="project" value="UniProtKB-KW"/>
</dbReference>
<evidence type="ECO:0000256" key="20">
    <source>
        <dbReference type="PIRSR" id="PIRSR603816-1"/>
    </source>
</evidence>
<evidence type="ECO:0000256" key="14">
    <source>
        <dbReference type="ARBA" id="ARBA00023136"/>
    </source>
</evidence>
<dbReference type="GO" id="GO:0009325">
    <property type="term" value="C:nitrate reductase complex"/>
    <property type="evidence" value="ECO:0007669"/>
    <property type="project" value="InterPro"/>
</dbReference>
<feature type="binding site" description="axial binding residue" evidence="20">
    <location>
        <position position="190"/>
    </location>
    <ligand>
        <name>heme b</name>
        <dbReference type="ChEBI" id="CHEBI:60344"/>
        <label>1</label>
    </ligand>
    <ligandPart>
        <name>Fe</name>
        <dbReference type="ChEBI" id="CHEBI:18248"/>
    </ligandPart>
</feature>
<evidence type="ECO:0000259" key="23">
    <source>
        <dbReference type="Pfam" id="PF02665"/>
    </source>
</evidence>
<comment type="function">
    <text evidence="15">Does not seem to have nitrate reductase activity.</text>
</comment>
<gene>
    <name evidence="24" type="ORF">PROPJV5_1971</name>
</gene>
<feature type="transmembrane region" description="Helical" evidence="22">
    <location>
        <begin position="47"/>
        <end position="67"/>
    </location>
</feature>
<keyword evidence="10 22" id="KW-1133">Transmembrane helix</keyword>
<dbReference type="NCBIfam" id="TIGR00351">
    <property type="entry name" value="narI"/>
    <property type="match status" value="1"/>
</dbReference>
<evidence type="ECO:0000256" key="17">
    <source>
        <dbReference type="ARBA" id="ARBA00061196"/>
    </source>
</evidence>
<evidence type="ECO:0000256" key="4">
    <source>
        <dbReference type="ARBA" id="ARBA00022448"/>
    </source>
</evidence>
<evidence type="ECO:0000256" key="3">
    <source>
        <dbReference type="ARBA" id="ARBA00004651"/>
    </source>
</evidence>
<feature type="region of interest" description="Disordered" evidence="21">
    <location>
        <begin position="233"/>
        <end position="255"/>
    </location>
</feature>
<evidence type="ECO:0000256" key="21">
    <source>
        <dbReference type="SAM" id="MobiDB-lite"/>
    </source>
</evidence>
<feature type="binding site" description="axial binding residue" evidence="20">
    <location>
        <position position="66"/>
    </location>
    <ligand>
        <name>heme b</name>
        <dbReference type="ChEBI" id="CHEBI:60344"/>
        <label>2</label>
    </ligand>
    <ligandPart>
        <name>Fe</name>
        <dbReference type="ChEBI" id="CHEBI:18248"/>
    </ligandPart>
</feature>
<evidence type="ECO:0000256" key="1">
    <source>
        <dbReference type="ARBA" id="ARBA00001942"/>
    </source>
</evidence>
<dbReference type="GO" id="GO:0005886">
    <property type="term" value="C:plasma membrane"/>
    <property type="evidence" value="ECO:0007669"/>
    <property type="project" value="UniProtKB-SubCell"/>
</dbReference>
<dbReference type="InterPro" id="IPR023234">
    <property type="entry name" value="NarG-like_domain"/>
</dbReference>
<keyword evidence="6 20" id="KW-0349">Heme</keyword>
<dbReference type="GO" id="GO:0019645">
    <property type="term" value="P:anaerobic electron transport chain"/>
    <property type="evidence" value="ECO:0007669"/>
    <property type="project" value="TreeGrafter"/>
</dbReference>
<keyword evidence="11 24" id="KW-0560">Oxidoreductase</keyword>
<feature type="domain" description="NarG-like" evidence="23">
    <location>
        <begin position="7"/>
        <end position="227"/>
    </location>
</feature>
<evidence type="ECO:0000256" key="12">
    <source>
        <dbReference type="ARBA" id="ARBA00023004"/>
    </source>
</evidence>
<keyword evidence="5" id="KW-1003">Cell membrane</keyword>
<dbReference type="SUPFAM" id="SSF103501">
    <property type="entry name" value="Respiratory nitrate reductase 1 gamma chain"/>
    <property type="match status" value="1"/>
</dbReference>
<evidence type="ECO:0000256" key="13">
    <source>
        <dbReference type="ARBA" id="ARBA00023063"/>
    </source>
</evidence>
<dbReference type="InterPro" id="IPR003816">
    <property type="entry name" value="Nitrate_red_gam"/>
</dbReference>
<name>A0A375I4I8_9ACTN</name>
<evidence type="ECO:0000256" key="22">
    <source>
        <dbReference type="SAM" id="Phobius"/>
    </source>
</evidence>
<evidence type="ECO:0000313" key="24">
    <source>
        <dbReference type="EMBL" id="SPF69006.1"/>
    </source>
</evidence>
<dbReference type="InterPro" id="IPR051936">
    <property type="entry name" value="Heme-iron_electron_transfer"/>
</dbReference>
<dbReference type="GO" id="GO:0020037">
    <property type="term" value="F:heme binding"/>
    <property type="evidence" value="ECO:0007669"/>
    <property type="project" value="TreeGrafter"/>
</dbReference>
<evidence type="ECO:0000256" key="10">
    <source>
        <dbReference type="ARBA" id="ARBA00022989"/>
    </source>
</evidence>
<comment type="subcellular location">
    <subcellularLocation>
        <location evidence="3">Cell membrane</location>
        <topology evidence="3">Multi-pass membrane protein</topology>
    </subcellularLocation>
</comment>
<evidence type="ECO:0000256" key="7">
    <source>
        <dbReference type="ARBA" id="ARBA00022692"/>
    </source>
</evidence>
<dbReference type="InterPro" id="IPR036197">
    <property type="entry name" value="NarG-like_sf"/>
</dbReference>
<feature type="transmembrane region" description="Helical" evidence="22">
    <location>
        <begin position="87"/>
        <end position="111"/>
    </location>
</feature>
<dbReference type="Pfam" id="PF02665">
    <property type="entry name" value="Nitrate_red_gam"/>
    <property type="match status" value="1"/>
</dbReference>
<dbReference type="PANTHER" id="PTHR30598:SF3">
    <property type="entry name" value="RESPIRATORY NITRATE REDUCTASE 1 GAMMA CHAIN"/>
    <property type="match status" value="1"/>
</dbReference>
<evidence type="ECO:0000256" key="9">
    <source>
        <dbReference type="ARBA" id="ARBA00022982"/>
    </source>
</evidence>
<proteinExistence type="inferred from homology"/>
<evidence type="ECO:0000256" key="6">
    <source>
        <dbReference type="ARBA" id="ARBA00022617"/>
    </source>
</evidence>
<keyword evidence="4" id="KW-0813">Transport</keyword>
<accession>A0A375I4I8</accession>
<evidence type="ECO:0000256" key="19">
    <source>
        <dbReference type="ARBA" id="ARBA00071287"/>
    </source>
</evidence>
<keyword evidence="8" id="KW-0479">Metal-binding</keyword>
<dbReference type="PANTHER" id="PTHR30598">
    <property type="entry name" value="NITRATE REDUCTASE PRIVATE CHAPERONE, REDOX ENZYME MATURATION PROTEIN REMP FAMILY"/>
    <property type="match status" value="1"/>
</dbReference>
<evidence type="ECO:0000256" key="15">
    <source>
        <dbReference type="ARBA" id="ARBA00056200"/>
    </source>
</evidence>
<keyword evidence="9" id="KW-0249">Electron transport</keyword>
<evidence type="ECO:0000256" key="18">
    <source>
        <dbReference type="ARBA" id="ARBA00061480"/>
    </source>
</evidence>
<dbReference type="Proteomes" id="UP000265962">
    <property type="component" value="Unassembled WGS sequence"/>
</dbReference>
<evidence type="ECO:0000256" key="2">
    <source>
        <dbReference type="ARBA" id="ARBA00001970"/>
    </source>
</evidence>
<evidence type="ECO:0000313" key="25">
    <source>
        <dbReference type="Proteomes" id="UP000265962"/>
    </source>
</evidence>
<comment type="cofactor">
    <cofactor evidence="1">
        <name>Mo-bis(molybdopterin guanine dinucleotide)</name>
        <dbReference type="ChEBI" id="CHEBI:60539"/>
    </cofactor>
</comment>
<dbReference type="GO" id="GO:0008940">
    <property type="term" value="F:nitrate reductase activity"/>
    <property type="evidence" value="ECO:0007669"/>
    <property type="project" value="InterPro"/>
</dbReference>
<dbReference type="Gene3D" id="1.20.950.20">
    <property type="entry name" value="Transmembrane di-heme cytochromes, Chain C"/>
    <property type="match status" value="1"/>
</dbReference>
<feature type="transmembrane region" description="Helical" evidence="22">
    <location>
        <begin position="185"/>
        <end position="203"/>
    </location>
</feature>
<keyword evidence="7 22" id="KW-0812">Transmembrane</keyword>
<comment type="similarity">
    <text evidence="16">In the central section; belongs to the NarJ/NarW family.</text>
</comment>
<feature type="binding site" description="axial binding residue" evidence="20">
    <location>
        <position position="208"/>
    </location>
    <ligand>
        <name>heme b</name>
        <dbReference type="ChEBI" id="CHEBI:60344"/>
        <label>1</label>
    </ligand>
    <ligandPart>
        <name>Fe</name>
        <dbReference type="ChEBI" id="CHEBI:18248"/>
    </ligandPart>
</feature>
<protein>
    <recommendedName>
        <fullName evidence="19">Nitrate reductase-like protein NarX</fullName>
    </recommendedName>
</protein>
<dbReference type="GO" id="GO:0046872">
    <property type="term" value="F:metal ion binding"/>
    <property type="evidence" value="ECO:0007669"/>
    <property type="project" value="UniProtKB-KW"/>
</dbReference>
<dbReference type="GO" id="GO:0009055">
    <property type="term" value="F:electron transfer activity"/>
    <property type="evidence" value="ECO:0007669"/>
    <property type="project" value="TreeGrafter"/>
</dbReference>
<keyword evidence="25" id="KW-1185">Reference proteome</keyword>
<keyword evidence="12 20" id="KW-0408">Iron</keyword>
<dbReference type="OrthoDB" id="9788113at2"/>
<feature type="transmembrane region" description="Helical" evidence="22">
    <location>
        <begin position="131"/>
        <end position="151"/>
    </location>
</feature>
<comment type="similarity">
    <text evidence="18">In the N-terminal section; belongs to the nitrate reductase alpha subunit family.</text>
</comment>
<dbReference type="RefSeq" id="WP_119716129.1">
    <property type="nucleotide sequence ID" value="NZ_OMOH01000008.1"/>
</dbReference>
<evidence type="ECO:0000256" key="8">
    <source>
        <dbReference type="ARBA" id="ARBA00022723"/>
    </source>
</evidence>
<comment type="similarity">
    <text evidence="17">In the C-terminal section; belongs to the nitrate reductase gamma subunit family.</text>
</comment>
<dbReference type="EMBL" id="OMOH01000008">
    <property type="protein sequence ID" value="SPF69006.1"/>
    <property type="molecule type" value="Genomic_DNA"/>
</dbReference>
<dbReference type="FunFam" id="1.20.950.20:FF:000001">
    <property type="entry name" value="Respiratory nitrate reductase subunit gamma"/>
    <property type="match status" value="1"/>
</dbReference>
<keyword evidence="14 22" id="KW-0472">Membrane</keyword>
<sequence>MSAASILAWVVLPYLSIILLVVGLVWRFRTDQFGWTSKSSQWQESAILRWSSPLFHLGILFVALGHVMGLVVPQSLTDALGVSHHLYHLVATIPGSIAGAATVVGLCGLLYRRIVVKSVRLNTSRVDILTYVLLTIPIVLGAAATFSTQVFGAPGGYNYRETISVWFRSIPMLHPQPELMADVPMVFKLHVIAGMLLFCIWPFTKLVHVVSAPVGYVTRPNVVYRSREGGRVASSPAARGWDRPFERTGTGRKGR</sequence>
<feature type="transmembrane region" description="Helical" evidence="22">
    <location>
        <begin position="6"/>
        <end position="26"/>
    </location>
</feature>
<comment type="cofactor">
    <cofactor evidence="2">
        <name>heme b</name>
        <dbReference type="ChEBI" id="CHEBI:60344"/>
    </cofactor>
</comment>
<keyword evidence="13" id="KW-0534">Nitrate assimilation</keyword>
<evidence type="ECO:0000256" key="16">
    <source>
        <dbReference type="ARBA" id="ARBA00061095"/>
    </source>
</evidence>
<feature type="binding site" description="axial binding residue" evidence="20">
    <location>
        <position position="56"/>
    </location>
    <ligand>
        <name>heme b</name>
        <dbReference type="ChEBI" id="CHEBI:60344"/>
        <label>1</label>
    </ligand>
    <ligandPart>
        <name>Fe</name>
        <dbReference type="ChEBI" id="CHEBI:18248"/>
    </ligandPart>
</feature>
<evidence type="ECO:0000256" key="11">
    <source>
        <dbReference type="ARBA" id="ARBA00023002"/>
    </source>
</evidence>